<evidence type="ECO:0000313" key="2">
    <source>
        <dbReference type="Proteomes" id="UP001154282"/>
    </source>
</evidence>
<proteinExistence type="predicted"/>
<organism evidence="1 2">
    <name type="scientific">Linum tenue</name>
    <dbReference type="NCBI Taxonomy" id="586396"/>
    <lineage>
        <taxon>Eukaryota</taxon>
        <taxon>Viridiplantae</taxon>
        <taxon>Streptophyta</taxon>
        <taxon>Embryophyta</taxon>
        <taxon>Tracheophyta</taxon>
        <taxon>Spermatophyta</taxon>
        <taxon>Magnoliopsida</taxon>
        <taxon>eudicotyledons</taxon>
        <taxon>Gunneridae</taxon>
        <taxon>Pentapetalae</taxon>
        <taxon>rosids</taxon>
        <taxon>fabids</taxon>
        <taxon>Malpighiales</taxon>
        <taxon>Linaceae</taxon>
        <taxon>Linum</taxon>
    </lineage>
</organism>
<protein>
    <submittedName>
        <fullName evidence="1">Uncharacterized protein</fullName>
    </submittedName>
</protein>
<reference evidence="1" key="1">
    <citation type="submission" date="2022-08" db="EMBL/GenBank/DDBJ databases">
        <authorList>
            <person name="Gutierrez-Valencia J."/>
        </authorList>
    </citation>
    <scope>NUCLEOTIDE SEQUENCE</scope>
</reference>
<accession>A0AAV0H7W6</accession>
<gene>
    <name evidence="1" type="ORF">LITE_LOCUS3142</name>
</gene>
<comment type="caution">
    <text evidence="1">The sequence shown here is derived from an EMBL/GenBank/DDBJ whole genome shotgun (WGS) entry which is preliminary data.</text>
</comment>
<evidence type="ECO:0000313" key="1">
    <source>
        <dbReference type="EMBL" id="CAI0381405.1"/>
    </source>
</evidence>
<dbReference type="Proteomes" id="UP001154282">
    <property type="component" value="Unassembled WGS sequence"/>
</dbReference>
<name>A0AAV0H7W6_9ROSI</name>
<dbReference type="EMBL" id="CAMGYJ010000002">
    <property type="protein sequence ID" value="CAI0381405.1"/>
    <property type="molecule type" value="Genomic_DNA"/>
</dbReference>
<dbReference type="AlphaFoldDB" id="A0AAV0H7W6"/>
<sequence length="31" mass="3776">MKIRYDDNVAVAMIKKEIQRELEFLVRSHRS</sequence>
<keyword evidence="2" id="KW-1185">Reference proteome</keyword>